<reference evidence="1 2" key="1">
    <citation type="journal article" date="2014" name="Int. J. Syst. Evol. Microbiol.">
        <title>Complete genome sequence of Corynebacterium casei LMG S-19264T (=DSM 44701T), isolated from a smear-ripened cheese.</title>
        <authorList>
            <consortium name="US DOE Joint Genome Institute (JGI-PGF)"/>
            <person name="Walter F."/>
            <person name="Albersmeier A."/>
            <person name="Kalinowski J."/>
            <person name="Ruckert C."/>
        </authorList>
    </citation>
    <scope>NUCLEOTIDE SEQUENCE [LARGE SCALE GENOMIC DNA]</scope>
    <source>
        <strain evidence="1 2">CGMCC 4.7215</strain>
    </source>
</reference>
<evidence type="ECO:0000313" key="2">
    <source>
        <dbReference type="Proteomes" id="UP001596414"/>
    </source>
</evidence>
<protein>
    <submittedName>
        <fullName evidence="1">Uncharacterized protein</fullName>
    </submittedName>
</protein>
<dbReference type="RefSeq" id="WP_267637278.1">
    <property type="nucleotide sequence ID" value="NZ_JAODIY010000009.1"/>
</dbReference>
<evidence type="ECO:0000313" key="1">
    <source>
        <dbReference type="EMBL" id="MFC7126877.1"/>
    </source>
</evidence>
<dbReference type="SUPFAM" id="SSF52309">
    <property type="entry name" value="N-(deoxy)ribosyltransferase-like"/>
    <property type="match status" value="1"/>
</dbReference>
<accession>A0ABD5X7B5</accession>
<dbReference type="EMBL" id="JBHSZQ010000047">
    <property type="protein sequence ID" value="MFC7126877.1"/>
    <property type="molecule type" value="Genomic_DNA"/>
</dbReference>
<dbReference type="Gene3D" id="3.40.50.450">
    <property type="match status" value="1"/>
</dbReference>
<gene>
    <name evidence="1" type="ORF">ACFQJ7_12735</name>
</gene>
<dbReference type="AlphaFoldDB" id="A0ABD5X7B5"/>
<proteinExistence type="predicted"/>
<name>A0ABD5X7B5_9EURY</name>
<dbReference type="Proteomes" id="UP001596414">
    <property type="component" value="Unassembled WGS sequence"/>
</dbReference>
<organism evidence="1 2">
    <name type="scientific">Halovenus rubra</name>
    <dbReference type="NCBI Taxonomy" id="869890"/>
    <lineage>
        <taxon>Archaea</taxon>
        <taxon>Methanobacteriati</taxon>
        <taxon>Methanobacteriota</taxon>
        <taxon>Stenosarchaea group</taxon>
        <taxon>Halobacteria</taxon>
        <taxon>Halobacteriales</taxon>
        <taxon>Haloarculaceae</taxon>
        <taxon>Halovenus</taxon>
    </lineage>
</organism>
<sequence>MSLTTSLTVADLVFELLDHLDSGTHFELGYARKEETPVIGYADNLETSSETMILGSGCEVYDDLPSAGPLLPVFSESRG</sequence>
<comment type="caution">
    <text evidence="1">The sequence shown here is derived from an EMBL/GenBank/DDBJ whole genome shotgun (WGS) entry which is preliminary data.</text>
</comment>